<sequence>MAPYFENVKDKIDLSELVEKHLQEREIFKSTGDEKVFLVSGKQPRPSRTRLVSVNVLAALKDTETGSTEGVLNINIQDHDTLWIEYIGEYIQLIMDEAIVSNYRLTYNNEHLFKVADGLFFKNLKFNFSKI</sequence>
<keyword evidence="2" id="KW-1185">Reference proteome</keyword>
<dbReference type="AlphaFoldDB" id="A0A4R7D1D7"/>
<dbReference type="Proteomes" id="UP000294752">
    <property type="component" value="Unassembled WGS sequence"/>
</dbReference>
<evidence type="ECO:0000313" key="1">
    <source>
        <dbReference type="EMBL" id="TDS14783.1"/>
    </source>
</evidence>
<dbReference type="EMBL" id="SNZV01000003">
    <property type="protein sequence ID" value="TDS14783.1"/>
    <property type="molecule type" value="Genomic_DNA"/>
</dbReference>
<gene>
    <name evidence="1" type="ORF">B0I21_103282</name>
</gene>
<evidence type="ECO:0000313" key="2">
    <source>
        <dbReference type="Proteomes" id="UP000294752"/>
    </source>
</evidence>
<comment type="caution">
    <text evidence="1">The sequence shown here is derived from an EMBL/GenBank/DDBJ whole genome shotgun (WGS) entry which is preliminary data.</text>
</comment>
<organism evidence="1 2">
    <name type="scientific">Sphingobacterium paludis</name>
    <dbReference type="NCBI Taxonomy" id="1476465"/>
    <lineage>
        <taxon>Bacteria</taxon>
        <taxon>Pseudomonadati</taxon>
        <taxon>Bacteroidota</taxon>
        <taxon>Sphingobacteriia</taxon>
        <taxon>Sphingobacteriales</taxon>
        <taxon>Sphingobacteriaceae</taxon>
        <taxon>Sphingobacterium</taxon>
    </lineage>
</organism>
<proteinExistence type="predicted"/>
<protein>
    <submittedName>
        <fullName evidence="1">Uncharacterized protein</fullName>
    </submittedName>
</protein>
<name>A0A4R7D1D7_9SPHI</name>
<reference evidence="1 2" key="1">
    <citation type="submission" date="2019-03" db="EMBL/GenBank/DDBJ databases">
        <title>Genomic Encyclopedia of Type Strains, Phase III (KMG-III): the genomes of soil and plant-associated and newly described type strains.</title>
        <authorList>
            <person name="Whitman W."/>
        </authorList>
    </citation>
    <scope>NUCLEOTIDE SEQUENCE [LARGE SCALE GENOMIC DNA]</scope>
    <source>
        <strain evidence="1 2">CGMCC 1.12801</strain>
    </source>
</reference>
<dbReference type="RefSeq" id="WP_133639814.1">
    <property type="nucleotide sequence ID" value="NZ_SNZV01000003.1"/>
</dbReference>
<dbReference type="OrthoDB" id="9832895at2"/>
<accession>A0A4R7D1D7</accession>